<accession>A0AAJ0DD30</accession>
<proteinExistence type="predicted"/>
<comment type="caution">
    <text evidence="1">The sequence shown here is derived from an EMBL/GenBank/DDBJ whole genome shotgun (WGS) entry which is preliminary data.</text>
</comment>
<keyword evidence="2" id="KW-1185">Reference proteome</keyword>
<organism evidence="1 2">
    <name type="scientific">Extremus antarcticus</name>
    <dbReference type="NCBI Taxonomy" id="702011"/>
    <lineage>
        <taxon>Eukaryota</taxon>
        <taxon>Fungi</taxon>
        <taxon>Dikarya</taxon>
        <taxon>Ascomycota</taxon>
        <taxon>Pezizomycotina</taxon>
        <taxon>Dothideomycetes</taxon>
        <taxon>Dothideomycetidae</taxon>
        <taxon>Mycosphaerellales</taxon>
        <taxon>Extremaceae</taxon>
        <taxon>Extremus</taxon>
    </lineage>
</organism>
<sequence length="291" mass="33080">MRDHGEHAYPSMLEGLPVELQDHIFRYLVINLDEAGAYPAPSEIPIHQTCDNNYRSNPRSRSEWTLITVPPSIPSAAQVSRWMRERILSIYFSENTFLLPCPQDTYKLDESVLSLRAWFDVFEQYARRTAHIGSECLMDSWDDEIWLFASVNKCNGSTYYYESTGNHADFAKSPGAKTKVYAEKAAPNIDRLTKEFDWQCSGLGTSIGKLFEACRSDLKDWVEDLTVCGYLPMGAKLRAMMTAMVKIWSVTRKVAEVMEVAASMRARIATRMISVMMAISERCAKHSSNAR</sequence>
<dbReference type="AlphaFoldDB" id="A0AAJ0DD30"/>
<reference evidence="1" key="1">
    <citation type="submission" date="2023-04" db="EMBL/GenBank/DDBJ databases">
        <title>Black Yeasts Isolated from many extreme environments.</title>
        <authorList>
            <person name="Coleine C."/>
            <person name="Stajich J.E."/>
            <person name="Selbmann L."/>
        </authorList>
    </citation>
    <scope>NUCLEOTIDE SEQUENCE</scope>
    <source>
        <strain evidence="1">CCFEE 5312</strain>
    </source>
</reference>
<dbReference type="EMBL" id="JAWDJX010000024">
    <property type="protein sequence ID" value="KAK3051755.1"/>
    <property type="molecule type" value="Genomic_DNA"/>
</dbReference>
<gene>
    <name evidence="1" type="ORF">LTR09_007055</name>
</gene>
<protein>
    <submittedName>
        <fullName evidence="1">Uncharacterized protein</fullName>
    </submittedName>
</protein>
<dbReference type="Proteomes" id="UP001271007">
    <property type="component" value="Unassembled WGS sequence"/>
</dbReference>
<evidence type="ECO:0000313" key="2">
    <source>
        <dbReference type="Proteomes" id="UP001271007"/>
    </source>
</evidence>
<evidence type="ECO:0000313" key="1">
    <source>
        <dbReference type="EMBL" id="KAK3051755.1"/>
    </source>
</evidence>
<name>A0AAJ0DD30_9PEZI</name>